<organism evidence="1 2">
    <name type="scientific">Mesorhizobium tianshanense</name>
    <dbReference type="NCBI Taxonomy" id="39844"/>
    <lineage>
        <taxon>Bacteria</taxon>
        <taxon>Pseudomonadati</taxon>
        <taxon>Pseudomonadota</taxon>
        <taxon>Alphaproteobacteria</taxon>
        <taxon>Hyphomicrobiales</taxon>
        <taxon>Phyllobacteriaceae</taxon>
        <taxon>Mesorhizobium</taxon>
    </lineage>
</organism>
<evidence type="ECO:0000313" key="1">
    <source>
        <dbReference type="EMBL" id="TWI36054.1"/>
    </source>
</evidence>
<dbReference type="Proteomes" id="UP000317122">
    <property type="component" value="Unassembled WGS sequence"/>
</dbReference>
<sequence length="505" mass="57445">MISALPEWREGAASSIAIENGMHGGWVGTDEAPDAVIDLPINEIAERAQAGLQRDFGSFTEKRPFTGLVKTNPRKALASLSFAARNGAYPQALWSALIRDWPEDTKPRLYRAFLNRLSRLPEVSIREVRHTLGRWVEDKFTKSFEFDSRLAWDTFDHVIAGLVSDGGSATGSGMGETRVGHEIIQKSRRTHGHAMNGPIGEATEGLLRALNSLKPPQGRGIPDEFKSRIERLLVAPGEGADHAVAILTHQVSWLHYLDPVWVMDRMMPWFYFEHPSAEPAWNGYLSAARFPPQEIGIRLKPMLIQLFPAIYQWSWDRHLAEVAAQMVVELGTMRRDRPDGLDRYEARQCLRNMDDRSRQEAIFRLGQIGKRSEKGWGNHVIPFIEEVWPRERKFRTSSLVSSWVNLLDSTGEDFPKILKAVRRFLVPVERDIHWLYQFAREVGGEQPMTANHPQAVLEMLDAIIPNSPEAAPNELAQILDLIEEKNPGLTRDRRFMRLLELVEMK</sequence>
<dbReference type="EMBL" id="VLKT01000017">
    <property type="protein sequence ID" value="TWI36054.1"/>
    <property type="molecule type" value="Genomic_DNA"/>
</dbReference>
<name>A0A562NV05_9HYPH</name>
<keyword evidence="2" id="KW-1185">Reference proteome</keyword>
<reference evidence="1 2" key="1">
    <citation type="journal article" date="2015" name="Stand. Genomic Sci.">
        <title>Genomic Encyclopedia of Bacterial and Archaeal Type Strains, Phase III: the genomes of soil and plant-associated and newly described type strains.</title>
        <authorList>
            <person name="Whitman W.B."/>
            <person name="Woyke T."/>
            <person name="Klenk H.P."/>
            <person name="Zhou Y."/>
            <person name="Lilburn T.G."/>
            <person name="Beck B.J."/>
            <person name="De Vos P."/>
            <person name="Vandamme P."/>
            <person name="Eisen J.A."/>
            <person name="Garrity G."/>
            <person name="Hugenholtz P."/>
            <person name="Kyrpides N.C."/>
        </authorList>
    </citation>
    <scope>NUCLEOTIDE SEQUENCE [LARGE SCALE GENOMIC DNA]</scope>
    <source>
        <strain evidence="1 2">CGMCC 1.2546</strain>
    </source>
</reference>
<dbReference type="OrthoDB" id="2077946at2"/>
<accession>A0A562NV05</accession>
<proteinExistence type="predicted"/>
<evidence type="ECO:0000313" key="2">
    <source>
        <dbReference type="Proteomes" id="UP000317122"/>
    </source>
</evidence>
<dbReference type="AlphaFoldDB" id="A0A562NV05"/>
<protein>
    <submittedName>
        <fullName evidence="1">Uncharacterized protein</fullName>
    </submittedName>
</protein>
<dbReference type="RefSeq" id="WP_145718480.1">
    <property type="nucleotide sequence ID" value="NZ_BSPF01000106.1"/>
</dbReference>
<gene>
    <name evidence="1" type="ORF">IQ26_03008</name>
</gene>
<comment type="caution">
    <text evidence="1">The sequence shown here is derived from an EMBL/GenBank/DDBJ whole genome shotgun (WGS) entry which is preliminary data.</text>
</comment>